<organism evidence="1 2">
    <name type="scientific">Cryphonectria parasitica (strain ATCC 38755 / EP155)</name>
    <dbReference type="NCBI Taxonomy" id="660469"/>
    <lineage>
        <taxon>Eukaryota</taxon>
        <taxon>Fungi</taxon>
        <taxon>Dikarya</taxon>
        <taxon>Ascomycota</taxon>
        <taxon>Pezizomycotina</taxon>
        <taxon>Sordariomycetes</taxon>
        <taxon>Sordariomycetidae</taxon>
        <taxon>Diaporthales</taxon>
        <taxon>Cryphonectriaceae</taxon>
        <taxon>Cryphonectria-Endothia species complex</taxon>
        <taxon>Cryphonectria</taxon>
    </lineage>
</organism>
<protein>
    <submittedName>
        <fullName evidence="1">Uncharacterized protein</fullName>
    </submittedName>
</protein>
<keyword evidence="2" id="KW-1185">Reference proteome</keyword>
<feature type="non-terminal residue" evidence="1">
    <location>
        <position position="1"/>
    </location>
</feature>
<name>A0A9P4Y791_CRYP1</name>
<gene>
    <name evidence="1" type="ORF">M406DRAFT_102109</name>
</gene>
<dbReference type="GeneID" id="63832116"/>
<evidence type="ECO:0000313" key="2">
    <source>
        <dbReference type="Proteomes" id="UP000803844"/>
    </source>
</evidence>
<dbReference type="EMBL" id="MU032346">
    <property type="protein sequence ID" value="KAF3767786.1"/>
    <property type="molecule type" value="Genomic_DNA"/>
</dbReference>
<comment type="caution">
    <text evidence="1">The sequence shown here is derived from an EMBL/GenBank/DDBJ whole genome shotgun (WGS) entry which is preliminary data.</text>
</comment>
<dbReference type="RefSeq" id="XP_040778747.1">
    <property type="nucleotide sequence ID" value="XM_040914987.1"/>
</dbReference>
<dbReference type="Proteomes" id="UP000803844">
    <property type="component" value="Unassembled WGS sequence"/>
</dbReference>
<accession>A0A9P4Y791</accession>
<proteinExistence type="predicted"/>
<evidence type="ECO:0000313" key="1">
    <source>
        <dbReference type="EMBL" id="KAF3767786.1"/>
    </source>
</evidence>
<reference evidence="1" key="1">
    <citation type="journal article" date="2020" name="Phytopathology">
        <title>Genome sequence of the chestnut blight fungus Cryphonectria parasitica EP155: A fundamental resource for an archetypical invasive plant pathogen.</title>
        <authorList>
            <person name="Crouch J.A."/>
            <person name="Dawe A."/>
            <person name="Aerts A."/>
            <person name="Barry K."/>
            <person name="Churchill A.C.L."/>
            <person name="Grimwood J."/>
            <person name="Hillman B."/>
            <person name="Milgroom M.G."/>
            <person name="Pangilinan J."/>
            <person name="Smith M."/>
            <person name="Salamov A."/>
            <person name="Schmutz J."/>
            <person name="Yadav J."/>
            <person name="Grigoriev I.V."/>
            <person name="Nuss D."/>
        </authorList>
    </citation>
    <scope>NUCLEOTIDE SEQUENCE</scope>
    <source>
        <strain evidence="1">EP155</strain>
    </source>
</reference>
<dbReference type="AlphaFoldDB" id="A0A9P4Y791"/>
<sequence>MLGKTFQQMVHLLYGLRPYLRHRPNLPSSLSLRHHDQLQWSRPSLRAFQSRCHLQDACRPAHLPGTRRLTSRSDDHLPLSVRAALWRQQPAFEEEKGRTNSYAQGTYRLVSYRR</sequence>